<dbReference type="RefSeq" id="XP_009175676.1">
    <property type="nucleotide sequence ID" value="XM_009177412.1"/>
</dbReference>
<dbReference type="AlphaFoldDB" id="A0A074Z0U0"/>
<name>A0A074Z0U0_OPIVI</name>
<dbReference type="KEGG" id="ovi:T265_10900"/>
<evidence type="ECO:0000313" key="3">
    <source>
        <dbReference type="Proteomes" id="UP000054324"/>
    </source>
</evidence>
<keyword evidence="3" id="KW-1185">Reference proteome</keyword>
<feature type="compositionally biased region" description="Polar residues" evidence="1">
    <location>
        <begin position="1"/>
        <end position="15"/>
    </location>
</feature>
<evidence type="ECO:0000313" key="2">
    <source>
        <dbReference type="EMBL" id="KER20578.1"/>
    </source>
</evidence>
<gene>
    <name evidence="2" type="ORF">T265_10900</name>
</gene>
<dbReference type="GeneID" id="20325068"/>
<evidence type="ECO:0000256" key="1">
    <source>
        <dbReference type="SAM" id="MobiDB-lite"/>
    </source>
</evidence>
<organism evidence="2 3">
    <name type="scientific">Opisthorchis viverrini</name>
    <name type="common">Southeast Asian liver fluke</name>
    <dbReference type="NCBI Taxonomy" id="6198"/>
    <lineage>
        <taxon>Eukaryota</taxon>
        <taxon>Metazoa</taxon>
        <taxon>Spiralia</taxon>
        <taxon>Lophotrochozoa</taxon>
        <taxon>Platyhelminthes</taxon>
        <taxon>Trematoda</taxon>
        <taxon>Digenea</taxon>
        <taxon>Opisthorchiida</taxon>
        <taxon>Opisthorchiata</taxon>
        <taxon>Opisthorchiidae</taxon>
        <taxon>Opisthorchis</taxon>
    </lineage>
</organism>
<dbReference type="Proteomes" id="UP000054324">
    <property type="component" value="Unassembled WGS sequence"/>
</dbReference>
<reference evidence="2 3" key="1">
    <citation type="submission" date="2013-11" db="EMBL/GenBank/DDBJ databases">
        <title>Opisthorchis viverrini - life in the bile duct.</title>
        <authorList>
            <person name="Young N.D."/>
            <person name="Nagarajan N."/>
            <person name="Lin S.J."/>
            <person name="Korhonen P.K."/>
            <person name="Jex A.R."/>
            <person name="Hall R.S."/>
            <person name="Safavi-Hemami H."/>
            <person name="Kaewkong W."/>
            <person name="Bertrand D."/>
            <person name="Gao S."/>
            <person name="Seet Q."/>
            <person name="Wongkham S."/>
            <person name="Teh B.T."/>
            <person name="Wongkham C."/>
            <person name="Intapan P.M."/>
            <person name="Maleewong W."/>
            <person name="Yang X."/>
            <person name="Hu M."/>
            <person name="Wang Z."/>
            <person name="Hofmann A."/>
            <person name="Sternberg P.W."/>
            <person name="Tan P."/>
            <person name="Wang J."/>
            <person name="Gasser R.B."/>
        </authorList>
    </citation>
    <scope>NUCLEOTIDE SEQUENCE [LARGE SCALE GENOMIC DNA]</scope>
</reference>
<sequence length="86" mass="10337">MDSDKPTTNTSTHLQYSREDAYEREEGQELIKNFLFIKKTIENKIPTHQNNDELDTFEHHTEVRRRWWDGSNILCERHPTSPSYDD</sequence>
<dbReference type="EMBL" id="KL597041">
    <property type="protein sequence ID" value="KER20578.1"/>
    <property type="molecule type" value="Genomic_DNA"/>
</dbReference>
<feature type="region of interest" description="Disordered" evidence="1">
    <location>
        <begin position="1"/>
        <end position="23"/>
    </location>
</feature>
<proteinExistence type="predicted"/>
<protein>
    <submittedName>
        <fullName evidence="2">Uncharacterized protein</fullName>
    </submittedName>
</protein>
<accession>A0A074Z0U0</accession>
<dbReference type="CTD" id="20325068"/>